<dbReference type="Pfam" id="PF20684">
    <property type="entry name" value="Fung_rhodopsin"/>
    <property type="match status" value="1"/>
</dbReference>
<evidence type="ECO:0000256" key="9">
    <source>
        <dbReference type="ARBA" id="ARBA00022989"/>
    </source>
</evidence>
<dbReference type="Pfam" id="PF05730">
    <property type="entry name" value="CFEM"/>
    <property type="match status" value="1"/>
</dbReference>
<dbReference type="SMART" id="SM00747">
    <property type="entry name" value="CFEM"/>
    <property type="match status" value="1"/>
</dbReference>
<evidence type="ECO:0000256" key="12">
    <source>
        <dbReference type="ARBA" id="ARBA00023288"/>
    </source>
</evidence>
<evidence type="ECO:0000313" key="16">
    <source>
        <dbReference type="EMBL" id="QBZ58141.1"/>
    </source>
</evidence>
<evidence type="ECO:0000256" key="4">
    <source>
        <dbReference type="ARBA" id="ARBA00010031"/>
    </source>
</evidence>
<keyword evidence="11 14" id="KW-1015">Disulfide bond</keyword>
<dbReference type="GO" id="GO:0098552">
    <property type="term" value="C:side of membrane"/>
    <property type="evidence" value="ECO:0007669"/>
    <property type="project" value="UniProtKB-KW"/>
</dbReference>
<organism evidence="16 17">
    <name type="scientific">Pyricularia oryzae</name>
    <name type="common">Rice blast fungus</name>
    <name type="synonym">Magnaporthe oryzae</name>
    <dbReference type="NCBI Taxonomy" id="318829"/>
    <lineage>
        <taxon>Eukaryota</taxon>
        <taxon>Fungi</taxon>
        <taxon>Dikarya</taxon>
        <taxon>Ascomycota</taxon>
        <taxon>Pezizomycotina</taxon>
        <taxon>Sordariomycetes</taxon>
        <taxon>Sordariomycetidae</taxon>
        <taxon>Magnaporthales</taxon>
        <taxon>Pyriculariaceae</taxon>
        <taxon>Pyricularia</taxon>
    </lineage>
</organism>
<dbReference type="InterPro" id="IPR052337">
    <property type="entry name" value="SAT4-like"/>
</dbReference>
<evidence type="ECO:0000259" key="15">
    <source>
        <dbReference type="PROSITE" id="PS52012"/>
    </source>
</evidence>
<evidence type="ECO:0000256" key="2">
    <source>
        <dbReference type="ARBA" id="ARBA00004589"/>
    </source>
</evidence>
<evidence type="ECO:0000256" key="3">
    <source>
        <dbReference type="ARBA" id="ARBA00004613"/>
    </source>
</evidence>
<proteinExistence type="inferred from homology"/>
<evidence type="ECO:0000256" key="8">
    <source>
        <dbReference type="ARBA" id="ARBA00022729"/>
    </source>
</evidence>
<gene>
    <name evidence="16" type="ORF">PoMZ_03082</name>
</gene>
<evidence type="ECO:0000256" key="10">
    <source>
        <dbReference type="ARBA" id="ARBA00023136"/>
    </source>
</evidence>
<dbReference type="PROSITE" id="PS52012">
    <property type="entry name" value="CFEM"/>
    <property type="match status" value="1"/>
</dbReference>
<evidence type="ECO:0000256" key="13">
    <source>
        <dbReference type="ARBA" id="ARBA00038359"/>
    </source>
</evidence>
<keyword evidence="10" id="KW-0472">Membrane</keyword>
<feature type="domain" description="CFEM" evidence="15">
    <location>
        <begin position="9"/>
        <end position="122"/>
    </location>
</feature>
<dbReference type="GO" id="GO:0046872">
    <property type="term" value="F:metal ion binding"/>
    <property type="evidence" value="ECO:0007669"/>
    <property type="project" value="UniProtKB-UniRule"/>
</dbReference>
<evidence type="ECO:0000256" key="7">
    <source>
        <dbReference type="ARBA" id="ARBA00022692"/>
    </source>
</evidence>
<protein>
    <recommendedName>
        <fullName evidence="15">CFEM domain-containing protein</fullName>
    </recommendedName>
</protein>
<accession>A0A4P7N9Y4</accession>
<keyword evidence="14" id="KW-0479">Metal-binding</keyword>
<dbReference type="PANTHER" id="PTHR33048:SF143">
    <property type="entry name" value="EXTRACELLULAR MEMBRANE PROTEIN CFEM DOMAIN-CONTAINING PROTEIN-RELATED"/>
    <property type="match status" value="1"/>
</dbReference>
<keyword evidence="6" id="KW-0325">Glycoprotein</keyword>
<keyword evidence="6" id="KW-0336">GPI-anchor</keyword>
<name>A0A4P7N9Y4_PYROR</name>
<reference evidence="16 17" key="1">
    <citation type="journal article" date="2019" name="Mol. Biol. Evol.">
        <title>Blast fungal genomes show frequent chromosomal changes, gene gains and losses, and effector gene turnover.</title>
        <authorList>
            <person name="Gomez Luciano L.B."/>
            <person name="Jason Tsai I."/>
            <person name="Chuma I."/>
            <person name="Tosa Y."/>
            <person name="Chen Y.H."/>
            <person name="Li J.Y."/>
            <person name="Li M.Y."/>
            <person name="Jade Lu M.Y."/>
            <person name="Nakayashiki H."/>
            <person name="Li W.H."/>
        </authorList>
    </citation>
    <scope>NUCLEOTIDE SEQUENCE [LARGE SCALE GENOMIC DNA]</scope>
    <source>
        <strain evidence="16">MZ5-1-6</strain>
    </source>
</reference>
<comment type="similarity">
    <text evidence="13">Belongs to the SAT4 family.</text>
</comment>
<sequence length="461" mass="50887">MLLRRLQIQLLGLLAAATLAAATTVGNITTATKIPKCALRCLVEELPASTCPSTTLDKHCICKNHDLRRAVYDCLTLKCSVRDNFAAINITATACGVEPVSTVDISIEFYATFTTLTVIFISARMATKIAGISTWWWDDTTIVIVFIIHMATSLAGMLWGMTGTDIWALSPAQINRFLFISFIYGVRYFVNMALIKASILFGLLRVFPNKNFRRVLWGTQIFNLLFTLAMLGAWFGQCQPMSFYWLGWDGEHEGSCVDKKAVALAHAGIHLSLDVWILVLPINQIAALNLEKKKKVGAVLMFGVGIFLTIVCALRINALVDGTRPRSISTRGFWTALWSNIENSVGIMVACMPAMRILFTQLIIPKIRESMGERRHSVASSTAHSKAGTTSTCNTRPNTYSHHSRGRSLQQVLNISDIELIGERQDERERDVELGDMGDLGLGVSGKKESPATVVAQERPL</sequence>
<keyword evidence="5" id="KW-0964">Secreted</keyword>
<dbReference type="InterPro" id="IPR008427">
    <property type="entry name" value="Extracellular_membr_CFEM_dom"/>
</dbReference>
<evidence type="ECO:0000256" key="1">
    <source>
        <dbReference type="ARBA" id="ARBA00004141"/>
    </source>
</evidence>
<evidence type="ECO:0000256" key="5">
    <source>
        <dbReference type="ARBA" id="ARBA00022525"/>
    </source>
</evidence>
<comment type="subcellular location">
    <subcellularLocation>
        <location evidence="2">Membrane</location>
        <topology evidence="2">Lipid-anchor</topology>
        <topology evidence="2">GPI-anchor</topology>
    </subcellularLocation>
    <subcellularLocation>
        <location evidence="1">Membrane</location>
        <topology evidence="1">Multi-pass membrane protein</topology>
    </subcellularLocation>
    <subcellularLocation>
        <location evidence="3">Secreted</location>
    </subcellularLocation>
</comment>
<evidence type="ECO:0000256" key="14">
    <source>
        <dbReference type="PROSITE-ProRule" id="PRU01356"/>
    </source>
</evidence>
<keyword evidence="14" id="KW-0408">Iron</keyword>
<evidence type="ECO:0000313" key="17">
    <source>
        <dbReference type="Proteomes" id="UP000294847"/>
    </source>
</evidence>
<keyword evidence="7" id="KW-0812">Transmembrane</keyword>
<evidence type="ECO:0000256" key="6">
    <source>
        <dbReference type="ARBA" id="ARBA00022622"/>
    </source>
</evidence>
<keyword evidence="8" id="KW-0732">Signal</keyword>
<keyword evidence="9" id="KW-1133">Transmembrane helix</keyword>
<comment type="similarity">
    <text evidence="4">Belongs to the RBT5 family.</text>
</comment>
<dbReference type="Proteomes" id="UP000294847">
    <property type="component" value="Chromosome 3"/>
</dbReference>
<dbReference type="EMBL" id="CP034206">
    <property type="protein sequence ID" value="QBZ58141.1"/>
    <property type="molecule type" value="Genomic_DNA"/>
</dbReference>
<dbReference type="InterPro" id="IPR049326">
    <property type="entry name" value="Rhodopsin_dom_fungi"/>
</dbReference>
<feature type="binding site" description="axial binding residue" evidence="14">
    <location>
        <position position="57"/>
    </location>
    <ligand>
        <name>heme</name>
        <dbReference type="ChEBI" id="CHEBI:30413"/>
    </ligand>
    <ligandPart>
        <name>Fe</name>
        <dbReference type="ChEBI" id="CHEBI:18248"/>
    </ligandPart>
</feature>
<comment type="caution">
    <text evidence="14">Lacks conserved residue(s) required for the propagation of feature annotation.</text>
</comment>
<keyword evidence="12" id="KW-0449">Lipoprotein</keyword>
<feature type="disulfide bond" evidence="14">
    <location>
        <begin position="62"/>
        <end position="95"/>
    </location>
</feature>
<keyword evidence="14" id="KW-0349">Heme</keyword>
<dbReference type="PANTHER" id="PTHR33048">
    <property type="entry name" value="PTH11-LIKE INTEGRAL MEMBRANE PROTEIN (AFU_ORTHOLOGUE AFUA_5G11245)"/>
    <property type="match status" value="1"/>
</dbReference>
<dbReference type="GO" id="GO:0005576">
    <property type="term" value="C:extracellular region"/>
    <property type="evidence" value="ECO:0007669"/>
    <property type="project" value="UniProtKB-SubCell"/>
</dbReference>
<evidence type="ECO:0000256" key="11">
    <source>
        <dbReference type="ARBA" id="ARBA00023157"/>
    </source>
</evidence>
<dbReference type="AlphaFoldDB" id="A0A4P7N9Y4"/>